<reference evidence="1 2" key="1">
    <citation type="submission" date="2016-04" db="EMBL/GenBank/DDBJ databases">
        <title>Genome sequence of Clostridium magnum DSM 2767.</title>
        <authorList>
            <person name="Poehlein A."/>
            <person name="Uhlig R."/>
            <person name="Fischer R."/>
            <person name="Bahl H."/>
            <person name="Daniel R."/>
        </authorList>
    </citation>
    <scope>NUCLEOTIDE SEQUENCE [LARGE SCALE GENOMIC DNA]</scope>
    <source>
        <strain evidence="1 2">DSM 2767</strain>
    </source>
</reference>
<comment type="caution">
    <text evidence="1">The sequence shown here is derived from an EMBL/GenBank/DDBJ whole genome shotgun (WGS) entry which is preliminary data.</text>
</comment>
<dbReference type="PATRIC" id="fig|1121326.3.peg.596"/>
<sequence>MFKKELIKNIVISELKHSLKLKNINNIWDIYCKEKEKKIEELDLLTKDLYGKTEYLDSLIKNIKIMFKDLTDKDLKEYVKIDAKEKSNKEKLEGCLRSDLAGHLIYQETLLSKVKSQYHKEKETKKEEFNRKYINSKAEFEKVLSNFIVDINKLDTRRKRILIDLVVDKIIVNLLDGLPSVQIVINPSEVIG</sequence>
<dbReference type="EMBL" id="LWAE01000001">
    <property type="protein sequence ID" value="KZL93594.1"/>
    <property type="molecule type" value="Genomic_DNA"/>
</dbReference>
<gene>
    <name evidence="1" type="ORF">CLMAG_06400</name>
</gene>
<evidence type="ECO:0000313" key="2">
    <source>
        <dbReference type="Proteomes" id="UP000076603"/>
    </source>
</evidence>
<dbReference type="STRING" id="1121326.CLMAG_06400"/>
<dbReference type="AlphaFoldDB" id="A0A162U6L1"/>
<proteinExistence type="predicted"/>
<accession>A0A162U6L1</accession>
<protein>
    <submittedName>
        <fullName evidence="1">Uncharacterized protein</fullName>
    </submittedName>
</protein>
<keyword evidence="2" id="KW-1185">Reference proteome</keyword>
<name>A0A162U6L1_9CLOT</name>
<dbReference type="Proteomes" id="UP000076603">
    <property type="component" value="Unassembled WGS sequence"/>
</dbReference>
<organism evidence="1 2">
    <name type="scientific">Clostridium magnum DSM 2767</name>
    <dbReference type="NCBI Taxonomy" id="1121326"/>
    <lineage>
        <taxon>Bacteria</taxon>
        <taxon>Bacillati</taxon>
        <taxon>Bacillota</taxon>
        <taxon>Clostridia</taxon>
        <taxon>Eubacteriales</taxon>
        <taxon>Clostridiaceae</taxon>
        <taxon>Clostridium</taxon>
    </lineage>
</organism>
<evidence type="ECO:0000313" key="1">
    <source>
        <dbReference type="EMBL" id="KZL93594.1"/>
    </source>
</evidence>
<dbReference type="RefSeq" id="WP_066617818.1">
    <property type="nucleotide sequence ID" value="NZ_FQXL01000031.1"/>
</dbReference>